<accession>M7BYG7</accession>
<dbReference type="Gene3D" id="1.10.287.3160">
    <property type="match status" value="1"/>
</dbReference>
<feature type="region of interest" description="Disordered" evidence="1">
    <location>
        <begin position="412"/>
        <end position="431"/>
    </location>
</feature>
<organism evidence="2 3">
    <name type="scientific">Chelonia mydas</name>
    <name type="common">Green sea-turtle</name>
    <name type="synonym">Chelonia agassizi</name>
    <dbReference type="NCBI Taxonomy" id="8469"/>
    <lineage>
        <taxon>Eukaryota</taxon>
        <taxon>Metazoa</taxon>
        <taxon>Chordata</taxon>
        <taxon>Craniata</taxon>
        <taxon>Vertebrata</taxon>
        <taxon>Euteleostomi</taxon>
        <taxon>Archelosauria</taxon>
        <taxon>Testudinata</taxon>
        <taxon>Testudines</taxon>
        <taxon>Cryptodira</taxon>
        <taxon>Durocryptodira</taxon>
        <taxon>Americhelydia</taxon>
        <taxon>Chelonioidea</taxon>
        <taxon>Cheloniidae</taxon>
        <taxon>Chelonia</taxon>
    </lineage>
</organism>
<evidence type="ECO:0000256" key="1">
    <source>
        <dbReference type="SAM" id="MobiDB-lite"/>
    </source>
</evidence>
<evidence type="ECO:0000313" key="3">
    <source>
        <dbReference type="Proteomes" id="UP000031443"/>
    </source>
</evidence>
<proteinExistence type="predicted"/>
<keyword evidence="3" id="KW-1185">Reference proteome</keyword>
<feature type="region of interest" description="Disordered" evidence="1">
    <location>
        <begin position="250"/>
        <end position="292"/>
    </location>
</feature>
<dbReference type="Proteomes" id="UP000031443">
    <property type="component" value="Unassembled WGS sequence"/>
</dbReference>
<name>M7BYG7_CHEMY</name>
<gene>
    <name evidence="2" type="ORF">UY3_05664</name>
</gene>
<dbReference type="AlphaFoldDB" id="M7BYG7"/>
<feature type="region of interest" description="Disordered" evidence="1">
    <location>
        <begin position="1"/>
        <end position="28"/>
    </location>
</feature>
<reference evidence="3" key="1">
    <citation type="journal article" date="2013" name="Nat. Genet.">
        <title>The draft genomes of soft-shell turtle and green sea turtle yield insights into the development and evolution of the turtle-specific body plan.</title>
        <authorList>
            <person name="Wang Z."/>
            <person name="Pascual-Anaya J."/>
            <person name="Zadissa A."/>
            <person name="Li W."/>
            <person name="Niimura Y."/>
            <person name="Huang Z."/>
            <person name="Li C."/>
            <person name="White S."/>
            <person name="Xiong Z."/>
            <person name="Fang D."/>
            <person name="Wang B."/>
            <person name="Ming Y."/>
            <person name="Chen Y."/>
            <person name="Zheng Y."/>
            <person name="Kuraku S."/>
            <person name="Pignatelli M."/>
            <person name="Herrero J."/>
            <person name="Beal K."/>
            <person name="Nozawa M."/>
            <person name="Li Q."/>
            <person name="Wang J."/>
            <person name="Zhang H."/>
            <person name="Yu L."/>
            <person name="Shigenobu S."/>
            <person name="Wang J."/>
            <person name="Liu J."/>
            <person name="Flicek P."/>
            <person name="Searle S."/>
            <person name="Wang J."/>
            <person name="Kuratani S."/>
            <person name="Yin Y."/>
            <person name="Aken B."/>
            <person name="Zhang G."/>
            <person name="Irie N."/>
        </authorList>
    </citation>
    <scope>NUCLEOTIDE SEQUENCE [LARGE SCALE GENOMIC DNA]</scope>
</reference>
<evidence type="ECO:0000313" key="2">
    <source>
        <dbReference type="EMBL" id="EMP37133.1"/>
    </source>
</evidence>
<dbReference type="EMBL" id="KB523138">
    <property type="protein sequence ID" value="EMP37133.1"/>
    <property type="molecule type" value="Genomic_DNA"/>
</dbReference>
<feature type="compositionally biased region" description="Pro residues" evidence="1">
    <location>
        <begin position="1"/>
        <end position="10"/>
    </location>
</feature>
<sequence length="462" mass="49255">MLVPGAPPMSTPCSRGKPPLGSPQLPPAQCRSQSRECSQCCSQPSDCLGQSPYGLPSTPTRLSLAESHLAGSLCTARPQGANIDGTTAGIANSPRLGGGTAVGHGTIVDTVPTRTPAPSLHQDIAAPGVDCRRLTIVGPPVEAVRRAAVTIGIGPPRRDHGPMAVVDPGTATPPGPETAADLTPARSPFIAVLRWARPANPNSWPRWCHSTPVPQQVQWHRTSWPAQWYQWALWPLAQPPVGAYSVAGASEAPSASLSRPPRKESVGRMSSAPCPKSDQVVDPPVPADTQSTAPASLQEAIAAPSPSVPQEDFRAHQELLKRVAASLYLQAEEMEESSDSLFNALSPSAPGRVALPLHEGVAKISNALWQTPASLAPISKKAECKYFVPTKGHEYLYTHPAPNSPVVKSVNHREWQGQPAPTPKNKDSRRLDSFGRKIYSSSSFELRVANHQAFLSQYKFNL</sequence>
<protein>
    <submittedName>
        <fullName evidence="2">Uncharacterized protein</fullName>
    </submittedName>
</protein>